<evidence type="ECO:0000313" key="3">
    <source>
        <dbReference type="Proteomes" id="UP000583800"/>
    </source>
</evidence>
<dbReference type="Proteomes" id="UP000583800">
    <property type="component" value="Unassembled WGS sequence"/>
</dbReference>
<sequence length="59" mass="6606">MSADDRRPPLFELLPDEGDRPEPITVHTSDGTLSVAADLTAEEFEILDELRRVAAKKRD</sequence>
<gene>
    <name evidence="2" type="ORF">FHU36_000132</name>
</gene>
<evidence type="ECO:0000256" key="1">
    <source>
        <dbReference type="SAM" id="MobiDB-lite"/>
    </source>
</evidence>
<dbReference type="RefSeq" id="WP_185081870.1">
    <property type="nucleotide sequence ID" value="NZ_JACHJB010000001.1"/>
</dbReference>
<reference evidence="2 3" key="1">
    <citation type="submission" date="2020-08" db="EMBL/GenBank/DDBJ databases">
        <title>Sequencing the genomes of 1000 actinobacteria strains.</title>
        <authorList>
            <person name="Klenk H.-P."/>
        </authorList>
    </citation>
    <scope>NUCLEOTIDE SEQUENCE [LARGE SCALE GENOMIC DNA]</scope>
    <source>
        <strain evidence="2 3">DSM 45913</strain>
    </source>
</reference>
<dbReference type="AlphaFoldDB" id="A0A7X0ETQ0"/>
<keyword evidence="3" id="KW-1185">Reference proteome</keyword>
<dbReference type="EMBL" id="JACHJB010000001">
    <property type="protein sequence ID" value="MBB6343623.1"/>
    <property type="molecule type" value="Genomic_DNA"/>
</dbReference>
<feature type="region of interest" description="Disordered" evidence="1">
    <location>
        <begin position="1"/>
        <end position="28"/>
    </location>
</feature>
<evidence type="ECO:0000313" key="2">
    <source>
        <dbReference type="EMBL" id="MBB6343623.1"/>
    </source>
</evidence>
<proteinExistence type="predicted"/>
<comment type="caution">
    <text evidence="2">The sequence shown here is derived from an EMBL/GenBank/DDBJ whole genome shotgun (WGS) entry which is preliminary data.</text>
</comment>
<accession>A0A7X0ETQ0</accession>
<name>A0A7X0ETQ0_9ACTN</name>
<protein>
    <submittedName>
        <fullName evidence="2">Uncharacterized protein</fullName>
    </submittedName>
</protein>
<organism evidence="2 3">
    <name type="scientific">Nonomuraea muscovyensis</name>
    <dbReference type="NCBI Taxonomy" id="1124761"/>
    <lineage>
        <taxon>Bacteria</taxon>
        <taxon>Bacillati</taxon>
        <taxon>Actinomycetota</taxon>
        <taxon>Actinomycetes</taxon>
        <taxon>Streptosporangiales</taxon>
        <taxon>Streptosporangiaceae</taxon>
        <taxon>Nonomuraea</taxon>
    </lineage>
</organism>